<evidence type="ECO:0000256" key="5">
    <source>
        <dbReference type="SAM" id="Phobius"/>
    </source>
</evidence>
<organism evidence="6 7">
    <name type="scientific">Devosia oryziradicis</name>
    <dbReference type="NCBI Taxonomy" id="2801335"/>
    <lineage>
        <taxon>Bacteria</taxon>
        <taxon>Pseudomonadati</taxon>
        <taxon>Pseudomonadota</taxon>
        <taxon>Alphaproteobacteria</taxon>
        <taxon>Hyphomicrobiales</taxon>
        <taxon>Devosiaceae</taxon>
        <taxon>Devosia</taxon>
    </lineage>
</organism>
<dbReference type="Proteomes" id="UP000595460">
    <property type="component" value="Chromosome"/>
</dbReference>
<feature type="transmembrane region" description="Helical" evidence="5">
    <location>
        <begin position="161"/>
        <end position="180"/>
    </location>
</feature>
<name>A0ABX7BZA8_9HYPH</name>
<feature type="transmembrane region" description="Helical" evidence="5">
    <location>
        <begin position="129"/>
        <end position="149"/>
    </location>
</feature>
<gene>
    <name evidence="6" type="ORF">JI749_04210</name>
</gene>
<evidence type="ECO:0000313" key="7">
    <source>
        <dbReference type="Proteomes" id="UP000595460"/>
    </source>
</evidence>
<evidence type="ECO:0000256" key="4">
    <source>
        <dbReference type="ARBA" id="ARBA00023136"/>
    </source>
</evidence>
<keyword evidence="3 5" id="KW-1133">Transmembrane helix</keyword>
<proteinExistence type="predicted"/>
<feature type="transmembrane region" description="Helical" evidence="5">
    <location>
        <begin position="186"/>
        <end position="207"/>
    </location>
</feature>
<sequence length="211" mass="22473">MAGEGDSIDVAATRRRMLLTAAAVVPVAGLAWYALYALTPAVPGAEQPIDRLGFALGWIGMATLLTLVLGVEAVAHERLFTPAINPLAGQESPRMRINLRYLQNTLEQLAVFVPALLLQAWQASDGTELRAVTATAVVWIALRMVFWIGYHRAPELRTPGLIGAALAMMVLAIGVARFGYDLAGPAGAITPLAIFGGVEAYLVWISVRAGR</sequence>
<accession>A0ABX7BZA8</accession>
<dbReference type="EMBL" id="CP068047">
    <property type="protein sequence ID" value="QQR36842.1"/>
    <property type="molecule type" value="Genomic_DNA"/>
</dbReference>
<evidence type="ECO:0000256" key="1">
    <source>
        <dbReference type="ARBA" id="ARBA00004370"/>
    </source>
</evidence>
<keyword evidence="4 5" id="KW-0472">Membrane</keyword>
<feature type="transmembrane region" description="Helical" evidence="5">
    <location>
        <begin position="105"/>
        <end position="123"/>
    </location>
</feature>
<dbReference type="Gene3D" id="1.20.120.550">
    <property type="entry name" value="Membrane associated eicosanoid/glutathione metabolism-like domain"/>
    <property type="match status" value="1"/>
</dbReference>
<evidence type="ECO:0000256" key="3">
    <source>
        <dbReference type="ARBA" id="ARBA00022989"/>
    </source>
</evidence>
<dbReference type="SUPFAM" id="SSF161084">
    <property type="entry name" value="MAPEG domain-like"/>
    <property type="match status" value="1"/>
</dbReference>
<dbReference type="InterPro" id="IPR001129">
    <property type="entry name" value="Membr-assoc_MAPEG"/>
</dbReference>
<evidence type="ECO:0000256" key="2">
    <source>
        <dbReference type="ARBA" id="ARBA00022692"/>
    </source>
</evidence>
<feature type="transmembrane region" description="Helical" evidence="5">
    <location>
        <begin position="17"/>
        <end position="35"/>
    </location>
</feature>
<evidence type="ECO:0000313" key="6">
    <source>
        <dbReference type="EMBL" id="QQR36842.1"/>
    </source>
</evidence>
<reference evidence="6 7" key="1">
    <citation type="submission" date="2021-01" db="EMBL/GenBank/DDBJ databases">
        <title>Genome seq and assembly of Devosia sp. G19.</title>
        <authorList>
            <person name="Chhetri G."/>
        </authorList>
    </citation>
    <scope>NUCLEOTIDE SEQUENCE [LARGE SCALE GENOMIC DNA]</scope>
    <source>
        <strain evidence="6 7">G19</strain>
    </source>
</reference>
<dbReference type="InterPro" id="IPR023352">
    <property type="entry name" value="MAPEG-like_dom_sf"/>
</dbReference>
<dbReference type="RefSeq" id="WP_201659591.1">
    <property type="nucleotide sequence ID" value="NZ_CP068047.1"/>
</dbReference>
<keyword evidence="2 5" id="KW-0812">Transmembrane</keyword>
<keyword evidence="7" id="KW-1185">Reference proteome</keyword>
<protein>
    <submittedName>
        <fullName evidence="6">MAPEG family protein</fullName>
    </submittedName>
</protein>
<dbReference type="Pfam" id="PF01124">
    <property type="entry name" value="MAPEG"/>
    <property type="match status" value="1"/>
</dbReference>
<comment type="subcellular location">
    <subcellularLocation>
        <location evidence="1">Membrane</location>
    </subcellularLocation>
</comment>
<feature type="transmembrane region" description="Helical" evidence="5">
    <location>
        <begin position="55"/>
        <end position="75"/>
    </location>
</feature>